<dbReference type="InterPro" id="IPR003777">
    <property type="entry name" value="XdhC_CoxI"/>
</dbReference>
<dbReference type="RefSeq" id="WP_116007094.1">
    <property type="nucleotide sequence ID" value="NZ_QUOU01000001.1"/>
</dbReference>
<accession>A0A3E0TPH3</accession>
<dbReference type="Proteomes" id="UP000256478">
    <property type="component" value="Unassembled WGS sequence"/>
</dbReference>
<evidence type="ECO:0000313" key="3">
    <source>
        <dbReference type="EMBL" id="REL25972.1"/>
    </source>
</evidence>
<dbReference type="Pfam" id="PF13478">
    <property type="entry name" value="XdhC_C"/>
    <property type="match status" value="1"/>
</dbReference>
<evidence type="ECO:0000259" key="2">
    <source>
        <dbReference type="Pfam" id="PF13478"/>
    </source>
</evidence>
<dbReference type="EMBL" id="QUOU01000001">
    <property type="protein sequence ID" value="REL25972.1"/>
    <property type="molecule type" value="Genomic_DNA"/>
</dbReference>
<dbReference type="Gene3D" id="3.40.50.720">
    <property type="entry name" value="NAD(P)-binding Rossmann-like Domain"/>
    <property type="match status" value="1"/>
</dbReference>
<feature type="domain" description="XdhC- CoxI" evidence="1">
    <location>
        <begin position="16"/>
        <end position="78"/>
    </location>
</feature>
<proteinExistence type="predicted"/>
<dbReference type="InterPro" id="IPR027051">
    <property type="entry name" value="XdhC_Rossmann_dom"/>
</dbReference>
<organism evidence="3 4">
    <name type="scientific">Thalassotalea euphylliae</name>
    <dbReference type="NCBI Taxonomy" id="1655234"/>
    <lineage>
        <taxon>Bacteria</taxon>
        <taxon>Pseudomonadati</taxon>
        <taxon>Pseudomonadota</taxon>
        <taxon>Gammaproteobacteria</taxon>
        <taxon>Alteromonadales</taxon>
        <taxon>Colwelliaceae</taxon>
        <taxon>Thalassotalea</taxon>
    </lineage>
</organism>
<name>A0A3E0TPH3_9GAMM</name>
<evidence type="ECO:0000259" key="1">
    <source>
        <dbReference type="Pfam" id="PF02625"/>
    </source>
</evidence>
<dbReference type="SUPFAM" id="SSF51735">
    <property type="entry name" value="NAD(P)-binding Rossmann-fold domains"/>
    <property type="match status" value="1"/>
</dbReference>
<reference evidence="3 4" key="1">
    <citation type="submission" date="2018-08" db="EMBL/GenBank/DDBJ databases">
        <title>Thalassotalea euphylliae genome.</title>
        <authorList>
            <person name="Summers S."/>
            <person name="Rice S.A."/>
            <person name="Freckelton M.L."/>
            <person name="Nedved B.T."/>
            <person name="Hadfield M.G."/>
        </authorList>
    </citation>
    <scope>NUCLEOTIDE SEQUENCE [LARGE SCALE GENOMIC DNA]</scope>
    <source>
        <strain evidence="3 4">H1</strain>
    </source>
</reference>
<dbReference type="InterPro" id="IPR052698">
    <property type="entry name" value="MoCofactor_Util/Proc"/>
</dbReference>
<evidence type="ECO:0000313" key="4">
    <source>
        <dbReference type="Proteomes" id="UP000256478"/>
    </source>
</evidence>
<dbReference type="PANTHER" id="PTHR30388">
    <property type="entry name" value="ALDEHYDE OXIDOREDUCTASE MOLYBDENUM COFACTOR ASSEMBLY PROTEIN"/>
    <property type="match status" value="1"/>
</dbReference>
<dbReference type="InterPro" id="IPR036291">
    <property type="entry name" value="NAD(P)-bd_dom_sf"/>
</dbReference>
<dbReference type="PANTHER" id="PTHR30388:SF4">
    <property type="entry name" value="MOLYBDENUM COFACTOR INSERTION CHAPERONE PAOD"/>
    <property type="match status" value="1"/>
</dbReference>
<feature type="domain" description="XdhC Rossmann" evidence="2">
    <location>
        <begin position="173"/>
        <end position="311"/>
    </location>
</feature>
<dbReference type="AlphaFoldDB" id="A0A3E0TPH3"/>
<dbReference type="OrthoDB" id="9815497at2"/>
<dbReference type="Pfam" id="PF02625">
    <property type="entry name" value="XdhC_CoxI"/>
    <property type="match status" value="1"/>
</dbReference>
<comment type="caution">
    <text evidence="3">The sequence shown here is derived from an EMBL/GenBank/DDBJ whole genome shotgun (WGS) entry which is preliminary data.</text>
</comment>
<protein>
    <submittedName>
        <fullName evidence="3">XdhC/CoxI family protein</fullName>
    </submittedName>
</protein>
<gene>
    <name evidence="3" type="ORF">DXX93_04935</name>
</gene>
<sequence>MQENWQDLINNFHPDNRCVLAVIVKTQGATYRKAGTMMLIDEQGQCTGLLSGGCLEADIVLHSKSVFNDLAPKLIQYDLMADADLLWGLGLGCEGAIDIALLPLTAENNYLGFVELLGDVKAHKAGRYLLAIPPYDQPSDFPIGRYLADHQASPERLNERWLSIPVTPPVSIAIVGAGPDAVPVAQMALQMGWHVTVFDHRDNALSRMNFSADIRQVKLRAEKASETDFQGIDAAVVMTHNLAFDQNYLACLLQTAVPYIGLLGPVGRRDKLLSALDMKAADVAGRVFGPVGLPIGGRSPQAIALSIVSEIQQQNAASLAKRNLLNACELPSTFRKQ</sequence>